<evidence type="ECO:0000313" key="2">
    <source>
        <dbReference type="EMBL" id="TYL92738.1"/>
    </source>
</evidence>
<protein>
    <submittedName>
        <fullName evidence="2">Uncharacterized protein</fullName>
    </submittedName>
</protein>
<feature type="chain" id="PRO_5023069059" evidence="1">
    <location>
        <begin position="19"/>
        <end position="357"/>
    </location>
</feature>
<proteinExistence type="predicted"/>
<dbReference type="AlphaFoldDB" id="A0A5D3KA09"/>
<evidence type="ECO:0000313" key="3">
    <source>
        <dbReference type="Proteomes" id="UP000324758"/>
    </source>
</evidence>
<evidence type="ECO:0000256" key="1">
    <source>
        <dbReference type="SAM" id="SignalP"/>
    </source>
</evidence>
<dbReference type="Proteomes" id="UP000324758">
    <property type="component" value="Unassembled WGS sequence"/>
</dbReference>
<keyword evidence="3" id="KW-1185">Reference proteome</keyword>
<gene>
    <name evidence="2" type="ORF">FXB40_23905</name>
</gene>
<dbReference type="EMBL" id="VSSS01000036">
    <property type="protein sequence ID" value="TYL92738.1"/>
    <property type="molecule type" value="Genomic_DNA"/>
</dbReference>
<name>A0A5D3KA09_9BRAD</name>
<keyword evidence="1" id="KW-0732">Signal</keyword>
<reference evidence="2 3" key="1">
    <citation type="submission" date="2019-08" db="EMBL/GenBank/DDBJ databases">
        <title>Bradyrhizobium hipponensis sp. nov., a rhizobium isolated from a Lupinus angustifolius root nodule in Tunisia.</title>
        <authorList>
            <person name="Off K."/>
            <person name="Rejili M."/>
            <person name="Mars M."/>
            <person name="Brachmann A."/>
            <person name="Marin M."/>
        </authorList>
    </citation>
    <scope>NUCLEOTIDE SEQUENCE [LARGE SCALE GENOMIC DNA]</scope>
    <source>
        <strain evidence="2 3">CTAW71</strain>
    </source>
</reference>
<accession>A0A5D3KA09</accession>
<feature type="signal peptide" evidence="1">
    <location>
        <begin position="1"/>
        <end position="18"/>
    </location>
</feature>
<comment type="caution">
    <text evidence="2">The sequence shown here is derived from an EMBL/GenBank/DDBJ whole genome shotgun (WGS) entry which is preliminary data.</text>
</comment>
<organism evidence="2 3">
    <name type="scientific">Bradyrhizobium rifense</name>
    <dbReference type="NCBI Taxonomy" id="515499"/>
    <lineage>
        <taxon>Bacteria</taxon>
        <taxon>Pseudomonadati</taxon>
        <taxon>Pseudomonadota</taxon>
        <taxon>Alphaproteobacteria</taxon>
        <taxon>Hyphomicrobiales</taxon>
        <taxon>Nitrobacteraceae</taxon>
        <taxon>Bradyrhizobium</taxon>
    </lineage>
</organism>
<dbReference type="RefSeq" id="WP_148774656.1">
    <property type="nucleotide sequence ID" value="NZ_VSSS01000036.1"/>
</dbReference>
<sequence>MKRAMVAFALVTLCTAWAVGAQTTLPDRGASVDAQSNRATGMNDAGTLIQEATKDLQDKAIDRSAKAEIQKLWQNVEEVYPYLGNRGLLLEVNVVVNDASASTPSPQKQVESVLFIGVGADPAHAWAENLRDRIGPANKGYSRSLADSWFIWITPGRRGWPKSAPSYVEAASKELLDQREPRNAVVVEGTRVRGMLLADNGIRLETQMSAIAATAEAAESTATNAPLRAAAAKLRKNVEDASKRLAQINAHLEHDMRAVARAQDALGVLDGSIAFGSAASKIGDALGMLGPDAPSSPNANMTQDEAVAYVNKLADFSKRSTIEYQQQQSVVVRDINGQVDLFRHDFRSSSVALPPAN</sequence>